<sequence length="430" mass="47079">MRTRRELLQVALVAPLAAACAPDLLLGNPGAVRIGVSWSGSELAAFRAVLARLGYDRRVDVVPLGDDIETAFTAGGRSAPDIVMLPQAGRVRALAEQRKLRPLAETLWSDERGSRYPDVWRQLVQYNSKLYGVPFKAADKSMVWYNRRLADKYRLGDPAGWTIMDWLDRMEVLAESPVRLLALGAADGWVLTDLFENALLAESPRIYDEVAADGNGRPWESPAVRAAFGHLGALWGHRHAFPGGIAAALTRQFPDAVREVFEHRRAVMVVVPDFAEPIVRAAVRRTGRRLADEVGVAAFPAVTSGENPPRIVGGDVMVVTESATERAMEVVAALAEPSAPLPWIEEYHGFIAPNLRTNARYSSFLEPSARTLSSRSAFDLSDRIGAVGGRNGLWRILTDFLIAVGDGKIEELDDATDRAIVALDAVDRRR</sequence>
<dbReference type="InterPro" id="IPR050490">
    <property type="entry name" value="Bact_solute-bd_prot1"/>
</dbReference>
<name>A0A511MTX8_9NOCA</name>
<organism evidence="3 4">
    <name type="scientific">Nocardia ninae NBRC 108245</name>
    <dbReference type="NCBI Taxonomy" id="1210091"/>
    <lineage>
        <taxon>Bacteria</taxon>
        <taxon>Bacillati</taxon>
        <taxon>Actinomycetota</taxon>
        <taxon>Actinomycetes</taxon>
        <taxon>Mycobacteriales</taxon>
        <taxon>Nocardiaceae</taxon>
        <taxon>Nocardia</taxon>
    </lineage>
</organism>
<proteinExistence type="inferred from homology"/>
<dbReference type="SUPFAM" id="SSF53850">
    <property type="entry name" value="Periplasmic binding protein-like II"/>
    <property type="match status" value="1"/>
</dbReference>
<dbReference type="RefSeq" id="WP_246181343.1">
    <property type="nucleotide sequence ID" value="NZ_BJXA01000102.1"/>
</dbReference>
<comment type="similarity">
    <text evidence="1">Belongs to the bacterial solute-binding protein 1 family.</text>
</comment>
<gene>
    <name evidence="3" type="primary">aglE</name>
    <name evidence="3" type="ORF">NN4_80550</name>
</gene>
<dbReference type="PANTHER" id="PTHR43649">
    <property type="entry name" value="ARABINOSE-BINDING PROTEIN-RELATED"/>
    <property type="match status" value="1"/>
</dbReference>
<comment type="caution">
    <text evidence="3">The sequence shown here is derived from an EMBL/GenBank/DDBJ whole genome shotgun (WGS) entry which is preliminary data.</text>
</comment>
<dbReference type="EMBL" id="BJXA01000102">
    <property type="protein sequence ID" value="GEM43536.1"/>
    <property type="molecule type" value="Genomic_DNA"/>
</dbReference>
<evidence type="ECO:0000256" key="1">
    <source>
        <dbReference type="ARBA" id="ARBA00008520"/>
    </source>
</evidence>
<evidence type="ECO:0000256" key="2">
    <source>
        <dbReference type="ARBA" id="ARBA00022448"/>
    </source>
</evidence>
<dbReference type="PANTHER" id="PTHR43649:SF29">
    <property type="entry name" value="OSMOPROTECTIVE COMPOUNDS-BINDING PROTEIN GGTB"/>
    <property type="match status" value="1"/>
</dbReference>
<accession>A0A511MTX8</accession>
<dbReference type="PROSITE" id="PS51257">
    <property type="entry name" value="PROKAR_LIPOPROTEIN"/>
    <property type="match status" value="1"/>
</dbReference>
<evidence type="ECO:0000313" key="4">
    <source>
        <dbReference type="Proteomes" id="UP000321424"/>
    </source>
</evidence>
<keyword evidence="4" id="KW-1185">Reference proteome</keyword>
<dbReference type="AlphaFoldDB" id="A0A511MTX8"/>
<evidence type="ECO:0000313" key="3">
    <source>
        <dbReference type="EMBL" id="GEM43536.1"/>
    </source>
</evidence>
<reference evidence="3 4" key="1">
    <citation type="submission" date="2019-07" db="EMBL/GenBank/DDBJ databases">
        <title>Whole genome shotgun sequence of Nocardia ninae NBRC 108245.</title>
        <authorList>
            <person name="Hosoyama A."/>
            <person name="Uohara A."/>
            <person name="Ohji S."/>
            <person name="Ichikawa N."/>
        </authorList>
    </citation>
    <scope>NUCLEOTIDE SEQUENCE [LARGE SCALE GENOMIC DNA]</scope>
    <source>
        <strain evidence="3 4">NBRC 108245</strain>
    </source>
</reference>
<dbReference type="Proteomes" id="UP000321424">
    <property type="component" value="Unassembled WGS sequence"/>
</dbReference>
<keyword evidence="2" id="KW-0813">Transport</keyword>
<dbReference type="Gene3D" id="3.40.190.10">
    <property type="entry name" value="Periplasmic binding protein-like II"/>
    <property type="match status" value="2"/>
</dbReference>
<protein>
    <submittedName>
        <fullName evidence="3">Alpha-glucoside ABC transporter substrate-binding protein</fullName>
    </submittedName>
</protein>